<organism evidence="1 2">
    <name type="scientific">Collimonas pratensis</name>
    <dbReference type="NCBI Taxonomy" id="279113"/>
    <lineage>
        <taxon>Bacteria</taxon>
        <taxon>Pseudomonadati</taxon>
        <taxon>Pseudomonadota</taxon>
        <taxon>Betaproteobacteria</taxon>
        <taxon>Burkholderiales</taxon>
        <taxon>Oxalobacteraceae</taxon>
        <taxon>Collimonas</taxon>
    </lineage>
</organism>
<evidence type="ECO:0008006" key="3">
    <source>
        <dbReference type="Google" id="ProtNLM"/>
    </source>
</evidence>
<accession>A0ABM5Z468</accession>
<reference evidence="1 2" key="1">
    <citation type="submission" date="2015-11" db="EMBL/GenBank/DDBJ databases">
        <title>Exploring the genomic traits of fungus-feeding bacterial genus Collimonas.</title>
        <authorList>
            <person name="Song C."/>
            <person name="Schmidt R."/>
            <person name="de Jager V."/>
            <person name="Krzyzanowska D."/>
            <person name="Jongedijk E."/>
            <person name="Cankar K."/>
            <person name="Beekwilder J."/>
            <person name="van Veen A."/>
            <person name="de Boer W."/>
            <person name="van Veen J.A."/>
            <person name="Garbeva P."/>
        </authorList>
    </citation>
    <scope>NUCLEOTIDE SEQUENCE [LARGE SCALE GENOMIC DNA]</scope>
    <source>
        <strain evidence="1 2">Ter291</strain>
    </source>
</reference>
<sequence length="161" mass="18026">MTILNIVVDAAQLEKRAAQAITVLPATLDRFVQRGANEFARAEKKEAPKALTNLTNSIQVRKNHVADYSVAPTVKYAPAVNNGGRPHWAPLNPLMDWLRVTKRVTDKRQLRARAKGLQRFIAAHGTKANPFVQRTRKKMDDRVIALLREGVHAGLKQVFES</sequence>
<dbReference type="RefSeq" id="WP_062113096.1">
    <property type="nucleotide sequence ID" value="NZ_CP013236.1"/>
</dbReference>
<protein>
    <recommendedName>
        <fullName evidence="3">HK97 gp10 family phage protein</fullName>
    </recommendedName>
</protein>
<dbReference type="EMBL" id="CP013236">
    <property type="protein sequence ID" value="AMP13674.1"/>
    <property type="molecule type" value="Genomic_DNA"/>
</dbReference>
<proteinExistence type="predicted"/>
<name>A0ABM5Z468_9BURK</name>
<keyword evidence="2" id="KW-1185">Reference proteome</keyword>
<gene>
    <name evidence="1" type="ORF">CPter291_1400</name>
</gene>
<evidence type="ECO:0000313" key="1">
    <source>
        <dbReference type="EMBL" id="AMP13674.1"/>
    </source>
</evidence>
<dbReference type="Proteomes" id="UP000074914">
    <property type="component" value="Chromosome"/>
</dbReference>
<evidence type="ECO:0000313" key="2">
    <source>
        <dbReference type="Proteomes" id="UP000074914"/>
    </source>
</evidence>